<dbReference type="PANTHER" id="PTHR14136">
    <property type="entry name" value="BTB_POZ DOMAIN-CONTAINING PROTEIN KCTD9"/>
    <property type="match status" value="1"/>
</dbReference>
<dbReference type="Pfam" id="PF00805">
    <property type="entry name" value="Pentapeptide"/>
    <property type="match status" value="3"/>
</dbReference>
<accession>B7JXC3</accession>
<protein>
    <submittedName>
        <fullName evidence="1">Pentapeptide repeat protein</fullName>
    </submittedName>
</protein>
<organism evidence="1 2">
    <name type="scientific">Rippkaea orientalis (strain PCC 8801 / RF-1)</name>
    <name type="common">Cyanothece sp. (strain PCC 8801)</name>
    <dbReference type="NCBI Taxonomy" id="41431"/>
    <lineage>
        <taxon>Bacteria</taxon>
        <taxon>Bacillati</taxon>
        <taxon>Cyanobacteriota</taxon>
        <taxon>Cyanophyceae</taxon>
        <taxon>Oscillatoriophycideae</taxon>
        <taxon>Chroococcales</taxon>
        <taxon>Aphanothecaceae</taxon>
        <taxon>Rippkaea</taxon>
        <taxon>Rippkaea orientalis</taxon>
    </lineage>
</organism>
<dbReference type="Gene3D" id="2.160.20.80">
    <property type="entry name" value="E3 ubiquitin-protein ligase SopA"/>
    <property type="match status" value="2"/>
</dbReference>
<dbReference type="RefSeq" id="WP_012596372.1">
    <property type="nucleotide sequence ID" value="NC_011726.1"/>
</dbReference>
<dbReference type="InterPro" id="IPR001646">
    <property type="entry name" value="5peptide_repeat"/>
</dbReference>
<reference evidence="2" key="1">
    <citation type="journal article" date="2011" name="MBio">
        <title>Novel metabolic attributes of the genus Cyanothece, comprising a group of unicellular nitrogen-fixing Cyanobacteria.</title>
        <authorList>
            <person name="Bandyopadhyay A."/>
            <person name="Elvitigala T."/>
            <person name="Welsh E."/>
            <person name="Stockel J."/>
            <person name="Liberton M."/>
            <person name="Min H."/>
            <person name="Sherman L.A."/>
            <person name="Pakrasi H.B."/>
        </authorList>
    </citation>
    <scope>NUCLEOTIDE SEQUENCE [LARGE SCALE GENOMIC DNA]</scope>
    <source>
        <strain evidence="2">PCC 8801</strain>
    </source>
</reference>
<dbReference type="OrthoDB" id="422057at2"/>
<dbReference type="PANTHER" id="PTHR14136:SF17">
    <property type="entry name" value="BTB_POZ DOMAIN-CONTAINING PROTEIN KCTD9"/>
    <property type="match status" value="1"/>
</dbReference>
<dbReference type="AlphaFoldDB" id="B7JXC3"/>
<dbReference type="InterPro" id="IPR051082">
    <property type="entry name" value="Pentapeptide-BTB/POZ_domain"/>
</dbReference>
<dbReference type="eggNOG" id="COG1357">
    <property type="taxonomic scope" value="Bacteria"/>
</dbReference>
<gene>
    <name evidence="1" type="ordered locus">PCC8801_3130</name>
</gene>
<dbReference type="EMBL" id="CP001287">
    <property type="protein sequence ID" value="ACK67111.1"/>
    <property type="molecule type" value="Genomic_DNA"/>
</dbReference>
<name>B7JXC3_RIPO1</name>
<dbReference type="KEGG" id="cyp:PCC8801_3130"/>
<dbReference type="Proteomes" id="UP000008204">
    <property type="component" value="Chromosome"/>
</dbReference>
<sequence length="356" mass="40426">MLEEEQRQIILQGVKTWNRWRSENPAIKPSLVGVNLSEMNLKEVNLSDTNLRETNLSRANLTEANLVAADAREANLVGADLSGANLMKSKLSLAKFGRANLTGASLNRANLSGAIMSLADLSWSTLSWANLSWANLSGANLSHCNLSRANLSGIDLSWANLNWANLSEANLKEAILVTTQALNTNFSHAILTGACIKDWKINLEANLDNINCQYIFLEWEHQERRPLDTNDYFRPGDFARFLTKKTETLELVFTNGIDWEIFLESWRKIENEVNHYDVELQRIEKKSNESLIIGLAVSKDLDKTVLESSFWEHYQTLLKMQDTNNELRKSQILLQRLENTKILNIIQAIAQKNRKK</sequence>
<dbReference type="SUPFAM" id="SSF141571">
    <property type="entry name" value="Pentapeptide repeat-like"/>
    <property type="match status" value="1"/>
</dbReference>
<dbReference type="HOGENOM" id="CLU_033401_3_0_3"/>
<evidence type="ECO:0000313" key="2">
    <source>
        <dbReference type="Proteomes" id="UP000008204"/>
    </source>
</evidence>
<keyword evidence="2" id="KW-1185">Reference proteome</keyword>
<dbReference type="STRING" id="41431.PCC8801_3130"/>
<proteinExistence type="predicted"/>
<evidence type="ECO:0000313" key="1">
    <source>
        <dbReference type="EMBL" id="ACK67111.1"/>
    </source>
</evidence>